<dbReference type="GO" id="GO:0005768">
    <property type="term" value="C:endosome"/>
    <property type="evidence" value="ECO:0007669"/>
    <property type="project" value="UniProtKB-SubCell"/>
</dbReference>
<evidence type="ECO:0000313" key="8">
    <source>
        <dbReference type="Proteomes" id="UP000095300"/>
    </source>
</evidence>
<dbReference type="InterPro" id="IPR014756">
    <property type="entry name" value="Ig_E-set"/>
</dbReference>
<comment type="subcellular location">
    <subcellularLocation>
        <location evidence="1">Endosome</location>
    </subcellularLocation>
</comment>
<dbReference type="PANTHER" id="PTHR12233">
    <property type="entry name" value="VACUOLAR PROTEIN SORTING 26 RELATED"/>
    <property type="match status" value="1"/>
</dbReference>
<evidence type="ECO:0000256" key="2">
    <source>
        <dbReference type="ARBA" id="ARBA00009100"/>
    </source>
</evidence>
<comment type="subunit">
    <text evidence="6">Component of the commander complex that is essential for endosomal recycling of transmembrane cargos; the commander complex is composed of the CCC subcomplex and the retriever subcomplex. Component of the heterotrimeric retriever complex consisting of VPS26C, VPS29 and VPS35L; within the complex interacts with VPS35L. Interacts with SNX17 (via C-terminus); the interaction is direct and associates SNX17 with the retriever complex. Interacts with SNX31; the interaction is direct.</text>
</comment>
<dbReference type="STRING" id="35570.A0A1I8QEN8"/>
<evidence type="ECO:0000256" key="6">
    <source>
        <dbReference type="ARBA" id="ARBA00093474"/>
    </source>
</evidence>
<evidence type="ECO:0000313" key="7">
    <source>
        <dbReference type="EnsemblMetazoa" id="SCAU016429-PA"/>
    </source>
</evidence>
<dbReference type="InterPro" id="IPR028934">
    <property type="entry name" value="Vps26-related"/>
</dbReference>
<dbReference type="OrthoDB" id="10263384at2759"/>
<gene>
    <name evidence="7" type="primary">106094919</name>
</gene>
<proteinExistence type="inferred from homology"/>
<comment type="function">
    <text evidence="5">Component of the commander complex that is essential for endosomal recycling of transmembrane cargos; the commander complex is composed of the CCC subcomplex and the retriever subcomplex. Component of the retriever complex, which is a heterotrimeric complex related to retromer cargo-selective complex (CSC) and essential for retromer-independent retrieval and recycling of numerous cargos such as integrin alpha-5/beta-1 (ITGA5:ITGB1). The recruitment of the retriever complex to the endosomal membrane involves CCC and WASH complexes. In the endosomes, drives the retriever and recycling of NxxY-motif-containing cargo proteins by coupling to SNX17, a cargo essential for the homeostatic maintenance of numerous cell surface proteins associated with processes that include cell migration, cell adhesion, nutrient supply and cell signaling.</text>
</comment>
<evidence type="ECO:0000256" key="4">
    <source>
        <dbReference type="ARBA" id="ARBA00067597"/>
    </source>
</evidence>
<dbReference type="Gene3D" id="2.60.40.640">
    <property type="match status" value="2"/>
</dbReference>
<accession>A0A1I8QEN8</accession>
<dbReference type="VEuPathDB" id="VectorBase:SCAU016429"/>
<sequence length="320" mass="36005">MGSNALNFEIKLKRENKIYYENDVLVGCVHFSCPSEAKHDGISLSLEGIVNLQLSNSKSVGLLDAFYNSLKPIQLLNSTIDLSAPGKLNAGNTEFHFEFPLKCNKEPKVLYETYHGLFININYQLRCDVKRSFLAKSLQKTQQFCIQYKPPSGAEAIVAPAKEANFSISPESIQKNSKERITMPRFLITGKLEKTEFCITQPLRGSLTIQHTEVAIKSIELQLLRVETCGCKEGYAKDSTEIQTIQIVDGNICPRLEIPIYMVLPRLFSCPTLITKNFKIEFEVNLVIVFKDDYIISENFPIVLKRLNGPLGSKSSTRGI</sequence>
<dbReference type="InterPro" id="IPR014752">
    <property type="entry name" value="Arrestin-like_C"/>
</dbReference>
<keyword evidence="8" id="KW-1185">Reference proteome</keyword>
<dbReference type="SUPFAM" id="SSF81296">
    <property type="entry name" value="E set domains"/>
    <property type="match status" value="1"/>
</dbReference>
<name>A0A1I8QEN8_STOCA</name>
<keyword evidence="3" id="KW-0967">Endosome</keyword>
<organism evidence="7 8">
    <name type="scientific">Stomoxys calcitrans</name>
    <name type="common">Stable fly</name>
    <name type="synonym">Conops calcitrans</name>
    <dbReference type="NCBI Taxonomy" id="35570"/>
    <lineage>
        <taxon>Eukaryota</taxon>
        <taxon>Metazoa</taxon>
        <taxon>Ecdysozoa</taxon>
        <taxon>Arthropoda</taxon>
        <taxon>Hexapoda</taxon>
        <taxon>Insecta</taxon>
        <taxon>Pterygota</taxon>
        <taxon>Neoptera</taxon>
        <taxon>Endopterygota</taxon>
        <taxon>Diptera</taxon>
        <taxon>Brachycera</taxon>
        <taxon>Muscomorpha</taxon>
        <taxon>Muscoidea</taxon>
        <taxon>Muscidae</taxon>
        <taxon>Stomoxys</taxon>
    </lineage>
</organism>
<evidence type="ECO:0000256" key="3">
    <source>
        <dbReference type="ARBA" id="ARBA00022753"/>
    </source>
</evidence>
<protein>
    <recommendedName>
        <fullName evidence="4">Vacuolar protein sorting-associated protein 26C</fullName>
    </recommendedName>
</protein>
<dbReference type="GO" id="GO:0006886">
    <property type="term" value="P:intracellular protein transport"/>
    <property type="evidence" value="ECO:0007669"/>
    <property type="project" value="InterPro"/>
</dbReference>
<dbReference type="AlphaFoldDB" id="A0A1I8QEN8"/>
<dbReference type="Proteomes" id="UP000095300">
    <property type="component" value="Unassembled WGS sequence"/>
</dbReference>
<evidence type="ECO:0000256" key="1">
    <source>
        <dbReference type="ARBA" id="ARBA00004177"/>
    </source>
</evidence>
<reference evidence="7" key="1">
    <citation type="submission" date="2020-05" db="UniProtKB">
        <authorList>
            <consortium name="EnsemblMetazoa"/>
        </authorList>
    </citation>
    <scope>IDENTIFICATION</scope>
    <source>
        <strain evidence="7">USDA</strain>
    </source>
</reference>
<dbReference type="FunFam" id="2.60.40.640:FF:000009">
    <property type="entry name" value="Down syndrome critical region protein 3"/>
    <property type="match status" value="1"/>
</dbReference>
<dbReference type="EnsemblMetazoa" id="SCAU016429-RA">
    <property type="protein sequence ID" value="SCAU016429-PA"/>
    <property type="gene ID" value="SCAU016429"/>
</dbReference>
<evidence type="ECO:0000256" key="5">
    <source>
        <dbReference type="ARBA" id="ARBA00093280"/>
    </source>
</evidence>
<comment type="similarity">
    <text evidence="2">Belongs to the VPS26 family.</text>
</comment>
<dbReference type="Pfam" id="PF03643">
    <property type="entry name" value="Vps26"/>
    <property type="match status" value="1"/>
</dbReference>